<dbReference type="AlphaFoldDB" id="C6RFQ8"/>
<proteinExistence type="predicted"/>
<organism evidence="1 2">
    <name type="scientific">Campylobacter showae RM3277</name>
    <dbReference type="NCBI Taxonomy" id="553219"/>
    <lineage>
        <taxon>Bacteria</taxon>
        <taxon>Pseudomonadati</taxon>
        <taxon>Campylobacterota</taxon>
        <taxon>Epsilonproteobacteria</taxon>
        <taxon>Campylobacterales</taxon>
        <taxon>Campylobacteraceae</taxon>
        <taxon>Campylobacter</taxon>
    </lineage>
</organism>
<evidence type="ECO:0000313" key="1">
    <source>
        <dbReference type="EMBL" id="EET79603.1"/>
    </source>
</evidence>
<protein>
    <submittedName>
        <fullName evidence="1">Uncharacterized protein</fullName>
    </submittedName>
</protein>
<name>C6RFQ8_9BACT</name>
<reference evidence="1 2" key="1">
    <citation type="submission" date="2009-07" db="EMBL/GenBank/DDBJ databases">
        <authorList>
            <person name="Madupu R."/>
            <person name="Sebastian Y."/>
            <person name="Durkin A.S."/>
            <person name="Torralba M."/>
            <person name="Methe B."/>
            <person name="Sutton G.G."/>
            <person name="Strausberg R.L."/>
            <person name="Nelson K.E."/>
        </authorList>
    </citation>
    <scope>NUCLEOTIDE SEQUENCE [LARGE SCALE GENOMIC DNA]</scope>
    <source>
        <strain evidence="1 2">RM3277</strain>
    </source>
</reference>
<evidence type="ECO:0000313" key="2">
    <source>
        <dbReference type="Proteomes" id="UP000003107"/>
    </source>
</evidence>
<accession>C6RFQ8</accession>
<gene>
    <name evidence="1" type="ORF">CAMSH0001_2171</name>
</gene>
<dbReference type="EMBL" id="ACVQ01000018">
    <property type="protein sequence ID" value="EET79603.1"/>
    <property type="molecule type" value="Genomic_DNA"/>
</dbReference>
<sequence>MIAEYCDYKLSNFKIFFTEIKKLNLAACIVKTQVNSTYKFSLNLRFDFFVKR</sequence>
<comment type="caution">
    <text evidence="1">The sequence shown here is derived from an EMBL/GenBank/DDBJ whole genome shotgun (WGS) entry which is preliminary data.</text>
</comment>
<keyword evidence="2" id="KW-1185">Reference proteome</keyword>
<dbReference type="STRING" id="553219.CAMSH0001_2171"/>
<dbReference type="Proteomes" id="UP000003107">
    <property type="component" value="Unassembled WGS sequence"/>
</dbReference>